<proteinExistence type="predicted"/>
<evidence type="ECO:0000313" key="3">
    <source>
        <dbReference type="EMBL" id="WZN58710.1"/>
    </source>
</evidence>
<reference evidence="3 4" key="1">
    <citation type="submission" date="2024-03" db="EMBL/GenBank/DDBJ databases">
        <title>Complete genome sequence of the green alga Chloropicon roscoffensis RCC1871.</title>
        <authorList>
            <person name="Lemieux C."/>
            <person name="Pombert J.-F."/>
            <person name="Otis C."/>
            <person name="Turmel M."/>
        </authorList>
    </citation>
    <scope>NUCLEOTIDE SEQUENCE [LARGE SCALE GENOMIC DNA]</scope>
    <source>
        <strain evidence="3 4">RCC1871</strain>
    </source>
</reference>
<dbReference type="InterPro" id="IPR052050">
    <property type="entry name" value="SecEffector_AnkRepeat"/>
</dbReference>
<dbReference type="SUPFAM" id="SSF81383">
    <property type="entry name" value="F-box domain"/>
    <property type="match status" value="1"/>
</dbReference>
<dbReference type="Gene3D" id="1.25.40.20">
    <property type="entry name" value="Ankyrin repeat-containing domain"/>
    <property type="match status" value="1"/>
</dbReference>
<keyword evidence="4" id="KW-1185">Reference proteome</keyword>
<dbReference type="InterPro" id="IPR036047">
    <property type="entry name" value="F-box-like_dom_sf"/>
</dbReference>
<dbReference type="CDD" id="cd09917">
    <property type="entry name" value="F-box_SF"/>
    <property type="match status" value="1"/>
</dbReference>
<feature type="region of interest" description="Disordered" evidence="1">
    <location>
        <begin position="1"/>
        <end position="30"/>
    </location>
</feature>
<evidence type="ECO:0000313" key="4">
    <source>
        <dbReference type="Proteomes" id="UP001472866"/>
    </source>
</evidence>
<sequence length="404" mass="46773">MDSGEGEVMANRAARVDEADEKEDPVVRRREGLVQEAMEEAERLIREAKEQAERLIREVRGRGRGRLRRLLRAKYKARCLKREAKAEGERLVREAILESDRTLSEARQLSRADLEAKNEERLRRLPPELWQKILDENLDQNDLVALALTCRFFREKQKDLGKKLETNFFDDRLLDLRKSGKMAPHTLGWFRWVCDTFEILPGEPPHMRSWGAVYEGNLVSYAAFQGNVEILKWMMEEKGWEPTMRTHFWAGRGGSIEVFVYLKFMGYGLNKSVCFGAAEGGNVEALKFLRGLDPPCPWGFEICTTAASNGHLEVLKWARAQDPPCPWTEWACNAAAREGHLEVLKWLRAQNPPCPWSRYRCKRARSTFFAMCGASECDYQHINDWIDQQEDHEGDEDIDWGYSD</sequence>
<dbReference type="AlphaFoldDB" id="A0AAX4NXS6"/>
<gene>
    <name evidence="3" type="ORF">HKI87_01g02340</name>
</gene>
<evidence type="ECO:0000259" key="2">
    <source>
        <dbReference type="Pfam" id="PF12937"/>
    </source>
</evidence>
<feature type="domain" description="F-box" evidence="2">
    <location>
        <begin position="123"/>
        <end position="155"/>
    </location>
</feature>
<organism evidence="3 4">
    <name type="scientific">Chloropicon roscoffensis</name>
    <dbReference type="NCBI Taxonomy" id="1461544"/>
    <lineage>
        <taxon>Eukaryota</taxon>
        <taxon>Viridiplantae</taxon>
        <taxon>Chlorophyta</taxon>
        <taxon>Chloropicophyceae</taxon>
        <taxon>Chloropicales</taxon>
        <taxon>Chloropicaceae</taxon>
        <taxon>Chloropicon</taxon>
    </lineage>
</organism>
<dbReference type="InterPro" id="IPR036770">
    <property type="entry name" value="Ankyrin_rpt-contain_sf"/>
</dbReference>
<dbReference type="EMBL" id="CP151501">
    <property type="protein sequence ID" value="WZN58710.1"/>
    <property type="molecule type" value="Genomic_DNA"/>
</dbReference>
<protein>
    <recommendedName>
        <fullName evidence="2">F-box domain-containing protein</fullName>
    </recommendedName>
</protein>
<dbReference type="PANTHER" id="PTHR46586">
    <property type="entry name" value="ANKYRIN REPEAT-CONTAINING PROTEIN"/>
    <property type="match status" value="1"/>
</dbReference>
<dbReference type="InterPro" id="IPR001810">
    <property type="entry name" value="F-box_dom"/>
</dbReference>
<dbReference type="SUPFAM" id="SSF48403">
    <property type="entry name" value="Ankyrin repeat"/>
    <property type="match status" value="1"/>
</dbReference>
<evidence type="ECO:0000256" key="1">
    <source>
        <dbReference type="SAM" id="MobiDB-lite"/>
    </source>
</evidence>
<dbReference type="Proteomes" id="UP001472866">
    <property type="component" value="Chromosome 01"/>
</dbReference>
<dbReference type="PANTHER" id="PTHR46586:SF3">
    <property type="entry name" value="ANKYRIN REPEAT-CONTAINING PROTEIN"/>
    <property type="match status" value="1"/>
</dbReference>
<accession>A0AAX4NXS6</accession>
<dbReference type="Pfam" id="PF12937">
    <property type="entry name" value="F-box-like"/>
    <property type="match status" value="1"/>
</dbReference>
<name>A0AAX4NXS6_9CHLO</name>